<evidence type="ECO:0000259" key="3">
    <source>
        <dbReference type="Pfam" id="PF03816"/>
    </source>
</evidence>
<reference evidence="4 5" key="2">
    <citation type="submission" date="2023-06" db="EMBL/GenBank/DDBJ databases">
        <authorList>
            <person name="Zeman M."/>
            <person name="Kubasova T."/>
            <person name="Jahodarova E."/>
            <person name="Nykrynova M."/>
            <person name="Rychlik I."/>
        </authorList>
    </citation>
    <scope>NUCLEOTIDE SEQUENCE [LARGE SCALE GENOMIC DNA]</scope>
    <source>
        <strain evidence="4 5">ET341</strain>
    </source>
</reference>
<evidence type="ECO:0000313" key="4">
    <source>
        <dbReference type="EMBL" id="MDM8196714.1"/>
    </source>
</evidence>
<evidence type="ECO:0000313" key="5">
    <source>
        <dbReference type="Proteomes" id="UP001529275"/>
    </source>
</evidence>
<proteinExistence type="inferred from homology"/>
<dbReference type="RefSeq" id="WP_289528166.1">
    <property type="nucleotide sequence ID" value="NZ_JAUDCK010000049.1"/>
</dbReference>
<organism evidence="4 5">
    <name type="scientific">Massilimicrobiota timonensis</name>
    <dbReference type="NCBI Taxonomy" id="1776392"/>
    <lineage>
        <taxon>Bacteria</taxon>
        <taxon>Bacillati</taxon>
        <taxon>Bacillota</taxon>
        <taxon>Erysipelotrichia</taxon>
        <taxon>Erysipelotrichales</taxon>
        <taxon>Erysipelotrichaceae</taxon>
        <taxon>Massilimicrobiota</taxon>
    </lineage>
</organism>
<feature type="transmembrane region" description="Helical" evidence="2">
    <location>
        <begin position="72"/>
        <end position="96"/>
    </location>
</feature>
<dbReference type="Proteomes" id="UP001529275">
    <property type="component" value="Unassembled WGS sequence"/>
</dbReference>
<sequence>MSKSNSIVKKIIDWKVILGIQVIASLALIGIIFKLGALPMQFALIIIAIVVLLCVGTFFLMKPSKKKGTGKVRNIIGKLVSILLSVALLFGTLSIAQGTSVLDAITGANVQTQRYSVVVLKDSSYKTLSDLKGETIETVSSVDEENAKKAIEAMQKEESSLETKDVDSYLKAANDLYDSETKAILVNESYYAIIEADHEDFQNDVREIWSFDIEEEIKDISKNVNVTKEPFIVYISGIDTSGPVSTVSRSDVNMLVTVNPKTRQILLTSIPRDYYVTLANRGQKDKLTHSGLAGIDNTVKTMENFLGLDINYYARVNFTSLIQMVDALGGITINNDVAFTGYNGTYFAKGNISINGDEALEYSRERHAFGAGDNERVFHQQIVIMGMLNKMMSPAVITNYSSVLNAIEGCFETNMSSSEITSLIQMQINDMASWNMIQKQFSGHGVMQTGGAYMPSSRLYYMIPDNESVSENVAAIKSVLNGETVE</sequence>
<accession>A0ABT7UKN7</accession>
<dbReference type="EMBL" id="JAUDCK010000049">
    <property type="protein sequence ID" value="MDM8196714.1"/>
    <property type="molecule type" value="Genomic_DNA"/>
</dbReference>
<dbReference type="InterPro" id="IPR050922">
    <property type="entry name" value="LytR/CpsA/Psr_CW_biosynth"/>
</dbReference>
<comment type="caution">
    <text evidence="4">The sequence shown here is derived from an EMBL/GenBank/DDBJ whole genome shotgun (WGS) entry which is preliminary data.</text>
</comment>
<dbReference type="Gene3D" id="3.40.630.190">
    <property type="entry name" value="LCP protein"/>
    <property type="match status" value="1"/>
</dbReference>
<feature type="transmembrane region" description="Helical" evidence="2">
    <location>
        <begin position="39"/>
        <end position="60"/>
    </location>
</feature>
<keyword evidence="2" id="KW-0812">Transmembrane</keyword>
<gene>
    <name evidence="4" type="ORF">QUV98_10335</name>
</gene>
<dbReference type="PANTHER" id="PTHR33392:SF6">
    <property type="entry name" value="POLYISOPRENYL-TEICHOIC ACID--PEPTIDOGLYCAN TEICHOIC ACID TRANSFERASE TAGU"/>
    <property type="match status" value="1"/>
</dbReference>
<dbReference type="Pfam" id="PF03816">
    <property type="entry name" value="LytR_cpsA_psr"/>
    <property type="match status" value="1"/>
</dbReference>
<name>A0ABT7UKN7_9FIRM</name>
<protein>
    <submittedName>
        <fullName evidence="4">LCP family protein</fullName>
    </submittedName>
</protein>
<dbReference type="PANTHER" id="PTHR33392">
    <property type="entry name" value="POLYISOPRENYL-TEICHOIC ACID--PEPTIDOGLYCAN TEICHOIC ACID TRANSFERASE TAGU"/>
    <property type="match status" value="1"/>
</dbReference>
<reference evidence="5" key="1">
    <citation type="submission" date="2023-06" db="EMBL/GenBank/DDBJ databases">
        <title>Identification and characterization of horizontal gene transfer across gut microbiota members of farm animals based on homology search.</title>
        <authorList>
            <person name="Zeman M."/>
            <person name="Kubasova T."/>
            <person name="Jahodarova E."/>
            <person name="Nykrynova M."/>
            <person name="Rychlik I."/>
        </authorList>
    </citation>
    <scope>NUCLEOTIDE SEQUENCE [LARGE SCALE GENOMIC DNA]</scope>
    <source>
        <strain evidence="5">ET341</strain>
    </source>
</reference>
<feature type="transmembrane region" description="Helical" evidence="2">
    <location>
        <begin position="12"/>
        <end position="33"/>
    </location>
</feature>
<dbReference type="Gene3D" id="3.40.190.10">
    <property type="entry name" value="Periplasmic binding protein-like II"/>
    <property type="match status" value="1"/>
</dbReference>
<evidence type="ECO:0000256" key="2">
    <source>
        <dbReference type="SAM" id="Phobius"/>
    </source>
</evidence>
<keyword evidence="2" id="KW-1133">Transmembrane helix</keyword>
<feature type="domain" description="Cell envelope-related transcriptional attenuator" evidence="3">
    <location>
        <begin position="249"/>
        <end position="392"/>
    </location>
</feature>
<comment type="similarity">
    <text evidence="1">Belongs to the LytR/CpsA/Psr (LCP) family.</text>
</comment>
<dbReference type="NCBIfam" id="TIGR00350">
    <property type="entry name" value="lytR_cpsA_psr"/>
    <property type="match status" value="1"/>
</dbReference>
<dbReference type="InterPro" id="IPR004474">
    <property type="entry name" value="LytR_CpsA_psr"/>
</dbReference>
<evidence type="ECO:0000256" key="1">
    <source>
        <dbReference type="ARBA" id="ARBA00006068"/>
    </source>
</evidence>
<dbReference type="SUPFAM" id="SSF53850">
    <property type="entry name" value="Periplasmic binding protein-like II"/>
    <property type="match status" value="1"/>
</dbReference>
<keyword evidence="5" id="KW-1185">Reference proteome</keyword>
<keyword evidence="2" id="KW-0472">Membrane</keyword>